<dbReference type="EMBL" id="AP026867">
    <property type="protein sequence ID" value="BDS15146.1"/>
    <property type="molecule type" value="Genomic_DNA"/>
</dbReference>
<keyword evidence="1" id="KW-0812">Transmembrane</keyword>
<dbReference type="KEGG" id="aup:AsAng_0059300"/>
<organism evidence="3 4">
    <name type="scientific">Aureispira anguillae</name>
    <dbReference type="NCBI Taxonomy" id="2864201"/>
    <lineage>
        <taxon>Bacteria</taxon>
        <taxon>Pseudomonadati</taxon>
        <taxon>Bacteroidota</taxon>
        <taxon>Saprospiria</taxon>
        <taxon>Saprospirales</taxon>
        <taxon>Saprospiraceae</taxon>
        <taxon>Aureispira</taxon>
    </lineage>
</organism>
<gene>
    <name evidence="3" type="ORF">AsAng_0059300</name>
</gene>
<dbReference type="RefSeq" id="WP_264790326.1">
    <property type="nucleotide sequence ID" value="NZ_AP026867.1"/>
</dbReference>
<evidence type="ECO:0000313" key="3">
    <source>
        <dbReference type="EMBL" id="BDS15146.1"/>
    </source>
</evidence>
<name>A0A916DXJ4_9BACT</name>
<reference evidence="3" key="1">
    <citation type="submission" date="2022-09" db="EMBL/GenBank/DDBJ databases">
        <title>Aureispira anguillicida sp. nov., isolated from Leptocephalus of Japanese eel Anguilla japonica.</title>
        <authorList>
            <person name="Yuasa K."/>
            <person name="Mekata T."/>
            <person name="Ikunari K."/>
        </authorList>
    </citation>
    <scope>NUCLEOTIDE SEQUENCE</scope>
    <source>
        <strain evidence="3">EL160426</strain>
    </source>
</reference>
<evidence type="ECO:0008006" key="5">
    <source>
        <dbReference type="Google" id="ProtNLM"/>
    </source>
</evidence>
<dbReference type="InterPro" id="IPR023888">
    <property type="entry name" value="SdpC-like"/>
</dbReference>
<keyword evidence="1" id="KW-1133">Transmembrane helix</keyword>
<accession>A0A916DXJ4</accession>
<dbReference type="AlphaFoldDB" id="A0A916DXJ4"/>
<keyword evidence="4" id="KW-1185">Reference proteome</keyword>
<dbReference type="Pfam" id="PF26137">
    <property type="entry name" value="Toxin_SdpC"/>
    <property type="match status" value="1"/>
</dbReference>
<protein>
    <recommendedName>
        <fullName evidence="5">Antimicrobial peptide, SdpC family</fullName>
    </recommendedName>
</protein>
<feature type="chain" id="PRO_5037333273" description="Antimicrobial peptide, SdpC family" evidence="2">
    <location>
        <begin position="21"/>
        <end position="251"/>
    </location>
</feature>
<feature type="signal peptide" evidence="2">
    <location>
        <begin position="1"/>
        <end position="20"/>
    </location>
</feature>
<dbReference type="Proteomes" id="UP001060919">
    <property type="component" value="Chromosome"/>
</dbReference>
<feature type="transmembrane region" description="Helical" evidence="1">
    <location>
        <begin position="188"/>
        <end position="212"/>
    </location>
</feature>
<evidence type="ECO:0000313" key="4">
    <source>
        <dbReference type="Proteomes" id="UP001060919"/>
    </source>
</evidence>
<keyword evidence="1" id="KW-0472">Membrane</keyword>
<dbReference type="PROSITE" id="PS51257">
    <property type="entry name" value="PROKAR_LIPOPROTEIN"/>
    <property type="match status" value="1"/>
</dbReference>
<keyword evidence="2" id="KW-0732">Signal</keyword>
<evidence type="ECO:0000256" key="1">
    <source>
        <dbReference type="SAM" id="Phobius"/>
    </source>
</evidence>
<proteinExistence type="predicted"/>
<evidence type="ECO:0000256" key="2">
    <source>
        <dbReference type="SAM" id="SignalP"/>
    </source>
</evidence>
<sequence length="251" mass="28430">MKLRIPILACLFFLVLSCRTTPLEEVENLDPQLDGQSIFKTVFFNLGDVADEIPSFKESVDFLESTGKEHPEFMQNYIANVDNYIASIEKTNPGYFEQLKEAVYAQDFVAIKRVMKLGDLLILPTVIQSNLNRIEYEPLKRDIEALNIESIDFKNEDQLEKLSGSLLSILSKYDSEYENANINNGRCLFFAAAVAVTVAAVGNFVYAVNVAWSGNVNWTRNWSIPLRRAEFNYDAYAGEELIKEIAIGFNP</sequence>